<dbReference type="RefSeq" id="WP_174761969.1">
    <property type="nucleotide sequence ID" value="NZ_BJYS01000029.1"/>
</dbReference>
<dbReference type="GO" id="GO:0032259">
    <property type="term" value="P:methylation"/>
    <property type="evidence" value="ECO:0007669"/>
    <property type="project" value="UniProtKB-KW"/>
</dbReference>
<keyword evidence="6 9" id="KW-0554">One-carbon metabolism</keyword>
<feature type="binding site" evidence="9">
    <location>
        <position position="113"/>
    </location>
    <ligand>
        <name>(6S)-5,6,7,8-tetrahydrofolate</name>
        <dbReference type="ChEBI" id="CHEBI:57453"/>
    </ligand>
</feature>
<protein>
    <recommendedName>
        <fullName evidence="9">Serine hydroxymethyltransferase</fullName>
        <shortName evidence="9">SHMT</shortName>
        <shortName evidence="9">Serine methylase</shortName>
        <ecNumber evidence="9">2.1.2.1</ecNumber>
    </recommendedName>
</protein>
<comment type="catalytic activity">
    <reaction evidence="9">
        <text>(6R)-5,10-methylene-5,6,7,8-tetrahydrofolate + glycine + H2O = (6S)-5,6,7,8-tetrahydrofolate + L-serine</text>
        <dbReference type="Rhea" id="RHEA:15481"/>
        <dbReference type="ChEBI" id="CHEBI:15377"/>
        <dbReference type="ChEBI" id="CHEBI:15636"/>
        <dbReference type="ChEBI" id="CHEBI:33384"/>
        <dbReference type="ChEBI" id="CHEBI:57305"/>
        <dbReference type="ChEBI" id="CHEBI:57453"/>
        <dbReference type="EC" id="2.1.2.1"/>
    </reaction>
</comment>
<gene>
    <name evidence="9 12" type="primary">glyA</name>
    <name evidence="12" type="ORF">AAE02nite_36470</name>
</gene>
<accession>A0A512B200</accession>
<dbReference type="EMBL" id="BJYS01000029">
    <property type="protein sequence ID" value="GEO05983.1"/>
    <property type="molecule type" value="Genomic_DNA"/>
</dbReference>
<sequence>MQRDSLIFDLIRQEKERQMHGLELIASENFVSEQVMQAMGSELTNKYAEGLPGKRYYGGCEIVDQAEQLAIDRAKELFNAAWVNVQPHSGAQANAAVMLAVLNPGDKILGFDLAHGGHLTHGSPVNFSGKLYQPVFYGVEPDTGLIDWEKVADIARRERPKLIICGASAYSRDWNYEALRAAADEVDALLMADISHPAGLIARGLLNDPFEYCHIITTTTHKTLRGPRGGMIMLAQDFENPFGLKTPKGELRLMSSVLDMAVFPGTQGGPLEHVIASKAVSFFEALSDDYLNYIIQVQKNAKALAKGFTDRGYNIISGGTDNHLMLIDLRSKNLSGKQAENTLIKADITINKNMVPFDDKSPFVTSGMRIGSAAITTRGLKEADMERVVTLIDDVLQNHENESKISAVKGEINNWMKNFPLFS</sequence>
<comment type="similarity">
    <text evidence="3 9">Belongs to the SHMT family.</text>
</comment>
<feature type="domain" description="Serine hydroxymethyltransferase-like" evidence="11">
    <location>
        <begin position="2"/>
        <end position="392"/>
    </location>
</feature>
<dbReference type="InterPro" id="IPR015422">
    <property type="entry name" value="PyrdxlP-dep_Trfase_small"/>
</dbReference>
<comment type="cofactor">
    <cofactor evidence="1 9 10">
        <name>pyridoxal 5'-phosphate</name>
        <dbReference type="ChEBI" id="CHEBI:597326"/>
    </cofactor>
</comment>
<evidence type="ECO:0000256" key="2">
    <source>
        <dbReference type="ARBA" id="ARBA00004496"/>
    </source>
</evidence>
<dbReference type="PROSITE" id="PS00096">
    <property type="entry name" value="SHMT"/>
    <property type="match status" value="1"/>
</dbReference>
<dbReference type="InterPro" id="IPR049943">
    <property type="entry name" value="Ser_HO-MeTrfase-like"/>
</dbReference>
<evidence type="ECO:0000256" key="8">
    <source>
        <dbReference type="ARBA" id="ARBA00022898"/>
    </source>
</evidence>
<dbReference type="GO" id="GO:0035999">
    <property type="term" value="P:tetrahydrofolate interconversion"/>
    <property type="evidence" value="ECO:0007669"/>
    <property type="project" value="UniProtKB-UniRule"/>
</dbReference>
<dbReference type="UniPathway" id="UPA00288">
    <property type="reaction ID" value="UER01023"/>
</dbReference>
<dbReference type="Gene3D" id="3.90.1150.10">
    <property type="entry name" value="Aspartate Aminotransferase, domain 1"/>
    <property type="match status" value="1"/>
</dbReference>
<evidence type="ECO:0000313" key="13">
    <source>
        <dbReference type="Proteomes" id="UP000321532"/>
    </source>
</evidence>
<dbReference type="GO" id="GO:0005829">
    <property type="term" value="C:cytosol"/>
    <property type="evidence" value="ECO:0007669"/>
    <property type="project" value="TreeGrafter"/>
</dbReference>
<dbReference type="FunFam" id="3.40.640.10:FF:000001">
    <property type="entry name" value="Serine hydroxymethyltransferase"/>
    <property type="match status" value="1"/>
</dbReference>
<evidence type="ECO:0000256" key="6">
    <source>
        <dbReference type="ARBA" id="ARBA00022563"/>
    </source>
</evidence>
<dbReference type="InterPro" id="IPR001085">
    <property type="entry name" value="Ser_HO-MeTrfase"/>
</dbReference>
<dbReference type="GO" id="GO:0004372">
    <property type="term" value="F:glycine hydroxymethyltransferase activity"/>
    <property type="evidence" value="ECO:0007669"/>
    <property type="project" value="UniProtKB-UniRule"/>
</dbReference>
<feature type="modified residue" description="N6-(pyridoxal phosphate)lysine" evidence="9 10">
    <location>
        <position position="222"/>
    </location>
</feature>
<dbReference type="GO" id="GO:0019264">
    <property type="term" value="P:glycine biosynthetic process from serine"/>
    <property type="evidence" value="ECO:0007669"/>
    <property type="project" value="UniProtKB-UniRule"/>
</dbReference>
<dbReference type="InterPro" id="IPR015424">
    <property type="entry name" value="PyrdxlP-dep_Trfase"/>
</dbReference>
<dbReference type="AlphaFoldDB" id="A0A512B200"/>
<dbReference type="UniPathway" id="UPA00193"/>
<evidence type="ECO:0000313" key="12">
    <source>
        <dbReference type="EMBL" id="GEO05983.1"/>
    </source>
</evidence>
<dbReference type="PANTHER" id="PTHR11680">
    <property type="entry name" value="SERINE HYDROXYMETHYLTRANSFERASE"/>
    <property type="match status" value="1"/>
</dbReference>
<evidence type="ECO:0000256" key="7">
    <source>
        <dbReference type="ARBA" id="ARBA00022679"/>
    </source>
</evidence>
<dbReference type="PIRSF" id="PIRSF000412">
    <property type="entry name" value="SHMT"/>
    <property type="match status" value="1"/>
</dbReference>
<comment type="pathway">
    <text evidence="9">Amino-acid biosynthesis; glycine biosynthesis; glycine from L-serine: step 1/1.</text>
</comment>
<reference evidence="12 13" key="1">
    <citation type="submission" date="2019-07" db="EMBL/GenBank/DDBJ databases">
        <title>Whole genome shotgun sequence of Adhaeribacter aerolatus NBRC 106133.</title>
        <authorList>
            <person name="Hosoyama A."/>
            <person name="Uohara A."/>
            <person name="Ohji S."/>
            <person name="Ichikawa N."/>
        </authorList>
    </citation>
    <scope>NUCLEOTIDE SEQUENCE [LARGE SCALE GENOMIC DNA]</scope>
    <source>
        <strain evidence="12 13">NBRC 106133</strain>
    </source>
</reference>
<keyword evidence="7 9" id="KW-0808">Transferase</keyword>
<comment type="subcellular location">
    <subcellularLocation>
        <location evidence="2 9">Cytoplasm</location>
    </subcellularLocation>
</comment>
<dbReference type="HAMAP" id="MF_00051">
    <property type="entry name" value="SHMT"/>
    <property type="match status" value="1"/>
</dbReference>
<keyword evidence="12" id="KW-0489">Methyltransferase</keyword>
<dbReference type="InterPro" id="IPR015421">
    <property type="entry name" value="PyrdxlP-dep_Trfase_major"/>
</dbReference>
<feature type="binding site" evidence="9">
    <location>
        <begin position="361"/>
        <end position="363"/>
    </location>
    <ligand>
        <name>(6S)-5,6,7,8-tetrahydrofolate</name>
        <dbReference type="ChEBI" id="CHEBI:57453"/>
    </ligand>
</feature>
<comment type="function">
    <text evidence="9">Catalyzes the reversible interconversion of serine and glycine with tetrahydrofolate (THF) serving as the one-carbon carrier. This reaction serves as the major source of one-carbon groups required for the biosynthesis of purines, thymidylate, methionine, and other important biomolecules. Also exhibits THF-independent aldolase activity toward beta-hydroxyamino acids, producing glycine and aldehydes, via a retro-aldol mechanism.</text>
</comment>
<keyword evidence="13" id="KW-1185">Reference proteome</keyword>
<dbReference type="GO" id="GO:0008168">
    <property type="term" value="F:methyltransferase activity"/>
    <property type="evidence" value="ECO:0007669"/>
    <property type="project" value="UniProtKB-KW"/>
</dbReference>
<evidence type="ECO:0000256" key="4">
    <source>
        <dbReference type="ARBA" id="ARBA00011738"/>
    </source>
</evidence>
<dbReference type="NCBIfam" id="NF000586">
    <property type="entry name" value="PRK00011.1"/>
    <property type="match status" value="1"/>
</dbReference>
<keyword evidence="8 9" id="KW-0663">Pyridoxal phosphate</keyword>
<dbReference type="EC" id="2.1.2.1" evidence="9"/>
<feature type="binding site" evidence="9">
    <location>
        <begin position="117"/>
        <end position="119"/>
    </location>
    <ligand>
        <name>(6S)-5,6,7,8-tetrahydrofolate</name>
        <dbReference type="ChEBI" id="CHEBI:57453"/>
    </ligand>
</feature>
<dbReference type="InterPro" id="IPR019798">
    <property type="entry name" value="Ser_HO-MeTrfase_PLP_BS"/>
</dbReference>
<dbReference type="GO" id="GO:0030170">
    <property type="term" value="F:pyridoxal phosphate binding"/>
    <property type="evidence" value="ECO:0007669"/>
    <property type="project" value="UniProtKB-UniRule"/>
</dbReference>
<dbReference type="InterPro" id="IPR039429">
    <property type="entry name" value="SHMT-like_dom"/>
</dbReference>
<keyword evidence="9" id="KW-0028">Amino-acid biosynthesis</keyword>
<feature type="site" description="Plays an important role in substrate specificity" evidence="9">
    <location>
        <position position="221"/>
    </location>
</feature>
<name>A0A512B200_9BACT</name>
<evidence type="ECO:0000256" key="9">
    <source>
        <dbReference type="HAMAP-Rule" id="MF_00051"/>
    </source>
</evidence>
<dbReference type="CDD" id="cd00378">
    <property type="entry name" value="SHMT"/>
    <property type="match status" value="1"/>
</dbReference>
<evidence type="ECO:0000256" key="3">
    <source>
        <dbReference type="ARBA" id="ARBA00006376"/>
    </source>
</evidence>
<evidence type="ECO:0000256" key="5">
    <source>
        <dbReference type="ARBA" id="ARBA00022490"/>
    </source>
</evidence>
<dbReference type="SUPFAM" id="SSF53383">
    <property type="entry name" value="PLP-dependent transferases"/>
    <property type="match status" value="1"/>
</dbReference>
<organism evidence="12 13">
    <name type="scientific">Adhaeribacter aerolatus</name>
    <dbReference type="NCBI Taxonomy" id="670289"/>
    <lineage>
        <taxon>Bacteria</taxon>
        <taxon>Pseudomonadati</taxon>
        <taxon>Bacteroidota</taxon>
        <taxon>Cytophagia</taxon>
        <taxon>Cytophagales</taxon>
        <taxon>Hymenobacteraceae</taxon>
        <taxon>Adhaeribacter</taxon>
    </lineage>
</organism>
<comment type="caution">
    <text evidence="12">The sequence shown here is derived from an EMBL/GenBank/DDBJ whole genome shotgun (WGS) entry which is preliminary data.</text>
</comment>
<dbReference type="Proteomes" id="UP000321532">
    <property type="component" value="Unassembled WGS sequence"/>
</dbReference>
<evidence type="ECO:0000259" key="11">
    <source>
        <dbReference type="Pfam" id="PF00464"/>
    </source>
</evidence>
<dbReference type="PANTHER" id="PTHR11680:SF35">
    <property type="entry name" value="SERINE HYDROXYMETHYLTRANSFERASE 1"/>
    <property type="match status" value="1"/>
</dbReference>
<proteinExistence type="inferred from homology"/>
<comment type="pathway">
    <text evidence="9">One-carbon metabolism; tetrahydrofolate interconversion.</text>
</comment>
<keyword evidence="5 9" id="KW-0963">Cytoplasm</keyword>
<dbReference type="Pfam" id="PF00464">
    <property type="entry name" value="SHMT"/>
    <property type="match status" value="1"/>
</dbReference>
<comment type="caution">
    <text evidence="9">Lacks conserved residue(s) required for the propagation of feature annotation.</text>
</comment>
<comment type="subunit">
    <text evidence="4 9">Homodimer.</text>
</comment>
<evidence type="ECO:0000256" key="1">
    <source>
        <dbReference type="ARBA" id="ARBA00001933"/>
    </source>
</evidence>
<dbReference type="Gene3D" id="3.40.640.10">
    <property type="entry name" value="Type I PLP-dependent aspartate aminotransferase-like (Major domain)"/>
    <property type="match status" value="1"/>
</dbReference>
<evidence type="ECO:0000256" key="10">
    <source>
        <dbReference type="PIRSR" id="PIRSR000412-50"/>
    </source>
</evidence>